<feature type="compositionally biased region" description="Gly residues" evidence="9">
    <location>
        <begin position="716"/>
        <end position="726"/>
    </location>
</feature>
<dbReference type="Gene3D" id="1.10.510.10">
    <property type="entry name" value="Transferase(Phosphotransferase) domain 1"/>
    <property type="match status" value="1"/>
</dbReference>
<dbReference type="Pfam" id="PF00069">
    <property type="entry name" value="Pkinase"/>
    <property type="match status" value="1"/>
</dbReference>
<keyword evidence="3 7" id="KW-0547">Nucleotide-binding</keyword>
<feature type="region of interest" description="Disordered" evidence="9">
    <location>
        <begin position="239"/>
        <end position="273"/>
    </location>
</feature>
<evidence type="ECO:0000313" key="12">
    <source>
        <dbReference type="Proteomes" id="UP000613740"/>
    </source>
</evidence>
<feature type="cross-link" description="Glycyl lysine isopeptide (Lys-Gly) (interchain with G-Cter in SUMO2)" evidence="8">
    <location>
        <position position="474"/>
    </location>
</feature>
<dbReference type="Proteomes" id="UP000613740">
    <property type="component" value="Unassembled WGS sequence"/>
</dbReference>
<evidence type="ECO:0000256" key="2">
    <source>
        <dbReference type="ARBA" id="ARBA00022679"/>
    </source>
</evidence>
<feature type="region of interest" description="Disordered" evidence="9">
    <location>
        <begin position="1"/>
        <end position="54"/>
    </location>
</feature>
<dbReference type="InterPro" id="IPR030616">
    <property type="entry name" value="Aur-like"/>
</dbReference>
<feature type="binding site" evidence="7">
    <location>
        <position position="490"/>
    </location>
    <ligand>
        <name>ATP</name>
        <dbReference type="ChEBI" id="CHEBI:30616"/>
    </ligand>
</feature>
<dbReference type="SMART" id="SM00220">
    <property type="entry name" value="S_TKc"/>
    <property type="match status" value="1"/>
</dbReference>
<dbReference type="SUPFAM" id="SSF56112">
    <property type="entry name" value="Protein kinase-like (PK-like)"/>
    <property type="match status" value="1"/>
</dbReference>
<evidence type="ECO:0000256" key="4">
    <source>
        <dbReference type="ARBA" id="ARBA00022777"/>
    </source>
</evidence>
<reference evidence="11" key="1">
    <citation type="journal article" date="2020" name="bioRxiv">
        <title>Comparative genomics of Chlamydomonas.</title>
        <authorList>
            <person name="Craig R.J."/>
            <person name="Hasan A.R."/>
            <person name="Ness R.W."/>
            <person name="Keightley P.D."/>
        </authorList>
    </citation>
    <scope>NUCLEOTIDE SEQUENCE</scope>
    <source>
        <strain evidence="11">CCAP 11/173</strain>
    </source>
</reference>
<keyword evidence="2" id="KW-0808">Transferase</keyword>
<name>A0A835WLK1_9CHLO</name>
<feature type="compositionally biased region" description="Low complexity" evidence="9">
    <location>
        <begin position="118"/>
        <end position="136"/>
    </location>
</feature>
<dbReference type="EMBL" id="JAEHOD010000013">
    <property type="protein sequence ID" value="KAG2449847.1"/>
    <property type="molecule type" value="Genomic_DNA"/>
</dbReference>
<dbReference type="PANTHER" id="PTHR24350">
    <property type="entry name" value="SERINE/THREONINE-PROTEIN KINASE IAL-RELATED"/>
    <property type="match status" value="1"/>
</dbReference>
<feature type="compositionally biased region" description="Basic and acidic residues" evidence="9">
    <location>
        <begin position="7"/>
        <end position="21"/>
    </location>
</feature>
<comment type="caution">
    <text evidence="11">The sequence shown here is derived from an EMBL/GenBank/DDBJ whole genome shotgun (WGS) entry which is preliminary data.</text>
</comment>
<keyword evidence="4" id="KW-0418">Kinase</keyword>
<feature type="region of interest" description="Disordered" evidence="9">
    <location>
        <begin position="707"/>
        <end position="784"/>
    </location>
</feature>
<feature type="compositionally biased region" description="Low complexity" evidence="9">
    <location>
        <begin position="643"/>
        <end position="653"/>
    </location>
</feature>
<gene>
    <name evidence="11" type="ORF">HYH02_005370</name>
</gene>
<feature type="compositionally biased region" description="Low complexity" evidence="9">
    <location>
        <begin position="761"/>
        <end position="775"/>
    </location>
</feature>
<evidence type="ECO:0000256" key="5">
    <source>
        <dbReference type="ARBA" id="ARBA00022840"/>
    </source>
</evidence>
<dbReference type="InterPro" id="IPR011009">
    <property type="entry name" value="Kinase-like_dom_sf"/>
</dbReference>
<dbReference type="InterPro" id="IPR008271">
    <property type="entry name" value="Ser/Thr_kinase_AS"/>
</dbReference>
<evidence type="ECO:0000256" key="3">
    <source>
        <dbReference type="ARBA" id="ARBA00022741"/>
    </source>
</evidence>
<dbReference type="FunFam" id="1.10.510.10:FF:000813">
    <property type="entry name" value="Aurora-like kinase"/>
    <property type="match status" value="1"/>
</dbReference>
<dbReference type="PROSITE" id="PS00108">
    <property type="entry name" value="PROTEIN_KINASE_ST"/>
    <property type="match status" value="1"/>
</dbReference>
<evidence type="ECO:0000313" key="11">
    <source>
        <dbReference type="EMBL" id="KAG2449847.1"/>
    </source>
</evidence>
<evidence type="ECO:0000256" key="9">
    <source>
        <dbReference type="SAM" id="MobiDB-lite"/>
    </source>
</evidence>
<evidence type="ECO:0000259" key="10">
    <source>
        <dbReference type="PROSITE" id="PS50011"/>
    </source>
</evidence>
<dbReference type="OrthoDB" id="377346at2759"/>
<proteinExistence type="predicted"/>
<dbReference type="GO" id="GO:0005524">
    <property type="term" value="F:ATP binding"/>
    <property type="evidence" value="ECO:0007669"/>
    <property type="project" value="UniProtKB-KW"/>
</dbReference>
<keyword evidence="12" id="KW-1185">Reference proteome</keyword>
<feature type="region of interest" description="Disordered" evidence="9">
    <location>
        <begin position="99"/>
        <end position="194"/>
    </location>
</feature>
<dbReference type="PROSITE" id="PS50011">
    <property type="entry name" value="PROTEIN_KINASE_DOM"/>
    <property type="match status" value="1"/>
</dbReference>
<feature type="compositionally biased region" description="Low complexity" evidence="9">
    <location>
        <begin position="182"/>
        <end position="194"/>
    </location>
</feature>
<evidence type="ECO:0000256" key="1">
    <source>
        <dbReference type="ARBA" id="ARBA00022527"/>
    </source>
</evidence>
<organism evidence="11 12">
    <name type="scientific">Chlamydomonas schloesseri</name>
    <dbReference type="NCBI Taxonomy" id="2026947"/>
    <lineage>
        <taxon>Eukaryota</taxon>
        <taxon>Viridiplantae</taxon>
        <taxon>Chlorophyta</taxon>
        <taxon>core chlorophytes</taxon>
        <taxon>Chlorophyceae</taxon>
        <taxon>CS clade</taxon>
        <taxon>Chlamydomonadales</taxon>
        <taxon>Chlamydomonadaceae</taxon>
        <taxon>Chlamydomonas</taxon>
    </lineage>
</organism>
<feature type="binding site" evidence="7">
    <location>
        <position position="377"/>
    </location>
    <ligand>
        <name>ATP</name>
        <dbReference type="ChEBI" id="CHEBI:30616"/>
    </ligand>
</feature>
<feature type="domain" description="Protein kinase" evidence="10">
    <location>
        <begin position="348"/>
        <end position="614"/>
    </location>
</feature>
<accession>A0A835WLK1</accession>
<feature type="compositionally biased region" description="Basic and acidic residues" evidence="9">
    <location>
        <begin position="665"/>
        <end position="676"/>
    </location>
</feature>
<keyword evidence="5 7" id="KW-0067">ATP-binding</keyword>
<protein>
    <recommendedName>
        <fullName evidence="10">Protein kinase domain-containing protein</fullName>
    </recommendedName>
</protein>
<evidence type="ECO:0000256" key="6">
    <source>
        <dbReference type="PIRSR" id="PIRSR630616-1"/>
    </source>
</evidence>
<feature type="region of interest" description="Disordered" evidence="9">
    <location>
        <begin position="636"/>
        <end position="692"/>
    </location>
</feature>
<feature type="active site" description="Proton acceptor" evidence="6">
    <location>
        <position position="472"/>
    </location>
</feature>
<keyword evidence="1" id="KW-0723">Serine/threonine-protein kinase</keyword>
<dbReference type="GO" id="GO:0004674">
    <property type="term" value="F:protein serine/threonine kinase activity"/>
    <property type="evidence" value="ECO:0007669"/>
    <property type="project" value="UniProtKB-KW"/>
</dbReference>
<feature type="binding site" evidence="7">
    <location>
        <begin position="476"/>
        <end position="477"/>
    </location>
    <ligand>
        <name>ATP</name>
        <dbReference type="ChEBI" id="CHEBI:30616"/>
    </ligand>
</feature>
<dbReference type="InterPro" id="IPR000719">
    <property type="entry name" value="Prot_kinase_dom"/>
</dbReference>
<dbReference type="AlphaFoldDB" id="A0A835WLK1"/>
<evidence type="ECO:0000256" key="8">
    <source>
        <dbReference type="PIRSR" id="PIRSR630616-3"/>
    </source>
</evidence>
<evidence type="ECO:0000256" key="7">
    <source>
        <dbReference type="PIRSR" id="PIRSR630616-2"/>
    </source>
</evidence>
<sequence>MKSFLKSHKDLEDDGKSDAAVHVRPASASVPRVVSPGDDTKPKTVNGMASPASASPMIRRVDSLHLAPSARVDSITHVTSPHSRFETTIIERQGSRVVLQGVKTMKPDSDDEGEDDAGAGATDMASPSAPHSGHSAYVAHAGSRPGTPSHAAAAAAAGRPGSGTSRFINATAAHGSGGPGSPGALPSVAGAPGSPKVQQAAAAAAAGAGGAGAGPGAIPAGFRRGPNRVASLPMLLDGGMPRPPRPHMAEEGLPEPEYAGPQEPEKRVRRPPKRSESLKYLLHLDQYSFNQDVSVSEARQVATGGVTITPQGQLEDIINTNGTSTSILAVSSALPHRMRRPRWSLDDYQLLKQLHRGYASDVYQARCKVSGEMVALKVYKLAEQGDIQRMQLYREIKLHAGLRHSNVVQYYACFLEQNRVVLVTEFCTGGDLLRIMYKCGGRLFERQAVNMVLQPFLTALHYLHTQGIVHRDIKPENVLFAEGKILKLADFGLAINLKEERANTRAGTLDYMAPEVLRCPTKKTPDENKENPQSAHYHTSVDAWAVGVFAYELIVGAPPFKAAQMIDTARNIIHANVSFPDTVSDLARDFISRALHKDCNERLTVLDMLHHPWITMFQRRSSVRIVYTRSNSLMELMPPTADGQPQHQHQHQQQGGGGGGSSSRRRSENPAPDDGRGSGGSSNGGAMPASPHAGMVRRASRLGMVPSGHAAHPIAAGGGGAGGGHLHSGSHAYGTGGGGGSSTGMALSPSGPASGHHAYNSAEGGPAVGSPAGGSRLARLLHQQ</sequence>